<evidence type="ECO:0000313" key="3">
    <source>
        <dbReference type="Proteomes" id="UP001188597"/>
    </source>
</evidence>
<dbReference type="InterPro" id="IPR004330">
    <property type="entry name" value="FAR1_DNA_bnd_dom"/>
</dbReference>
<protein>
    <recommendedName>
        <fullName evidence="1">FAR1 domain-containing protein</fullName>
    </recommendedName>
</protein>
<evidence type="ECO:0000313" key="2">
    <source>
        <dbReference type="EMBL" id="KAK3041187.1"/>
    </source>
</evidence>
<dbReference type="Pfam" id="PF03101">
    <property type="entry name" value="FAR1"/>
    <property type="match status" value="1"/>
</dbReference>
<accession>A0AA88X774</accession>
<evidence type="ECO:0000259" key="1">
    <source>
        <dbReference type="Pfam" id="PF03101"/>
    </source>
</evidence>
<name>A0AA88X774_9ASTE</name>
<dbReference type="PANTHER" id="PTHR46328">
    <property type="entry name" value="FAR-RED IMPAIRED RESPONSIVE (FAR1) FAMILY PROTEIN-RELATED"/>
    <property type="match status" value="1"/>
</dbReference>
<gene>
    <name evidence="2" type="ORF">RJ639_028666</name>
</gene>
<dbReference type="Proteomes" id="UP001188597">
    <property type="component" value="Unassembled WGS sequence"/>
</dbReference>
<keyword evidence="3" id="KW-1185">Reference proteome</keyword>
<proteinExistence type="predicted"/>
<dbReference type="EMBL" id="JAVXUP010000040">
    <property type="protein sequence ID" value="KAK3041187.1"/>
    <property type="molecule type" value="Genomic_DNA"/>
</dbReference>
<sequence length="136" mass="16182">MEFDSEQCAFDYYSEYAHRVGFNVRKQYVKKRVGVMTRRTLCRSKQDEWGIVKRRENVYYHCPVSRVDCESTYELITSKEAILKVISFNAKHNHTFVPSIAKHVLSSCLNDYEDEDEWMLAWNQILKTYSFKTMNG</sequence>
<comment type="caution">
    <text evidence="2">The sequence shown here is derived from an EMBL/GenBank/DDBJ whole genome shotgun (WGS) entry which is preliminary data.</text>
</comment>
<dbReference type="PANTHER" id="PTHR46328:SF34">
    <property type="entry name" value="PROTEIN FAR1-RELATED SEQUENCE 5-LIKE"/>
    <property type="match status" value="1"/>
</dbReference>
<reference evidence="2" key="1">
    <citation type="submission" date="2022-12" db="EMBL/GenBank/DDBJ databases">
        <title>Draft genome assemblies for two species of Escallonia (Escalloniales).</title>
        <authorList>
            <person name="Chanderbali A."/>
            <person name="Dervinis C."/>
            <person name="Anghel I."/>
            <person name="Soltis D."/>
            <person name="Soltis P."/>
            <person name="Zapata F."/>
        </authorList>
    </citation>
    <scope>NUCLEOTIDE SEQUENCE</scope>
    <source>
        <strain evidence="2">UCBG64.0493</strain>
        <tissue evidence="2">Leaf</tissue>
    </source>
</reference>
<dbReference type="AlphaFoldDB" id="A0AA88X774"/>
<feature type="domain" description="FAR1" evidence="1">
    <location>
        <begin position="11"/>
        <end position="97"/>
    </location>
</feature>
<organism evidence="2 3">
    <name type="scientific">Escallonia herrerae</name>
    <dbReference type="NCBI Taxonomy" id="1293975"/>
    <lineage>
        <taxon>Eukaryota</taxon>
        <taxon>Viridiplantae</taxon>
        <taxon>Streptophyta</taxon>
        <taxon>Embryophyta</taxon>
        <taxon>Tracheophyta</taxon>
        <taxon>Spermatophyta</taxon>
        <taxon>Magnoliopsida</taxon>
        <taxon>eudicotyledons</taxon>
        <taxon>Gunneridae</taxon>
        <taxon>Pentapetalae</taxon>
        <taxon>asterids</taxon>
        <taxon>campanulids</taxon>
        <taxon>Escalloniales</taxon>
        <taxon>Escalloniaceae</taxon>
        <taxon>Escallonia</taxon>
    </lineage>
</organism>